<name>A0A0C9MJQ9_9FUNG</name>
<protein>
    <recommendedName>
        <fullName evidence="2">alpha-galactosidase</fullName>
        <ecNumber evidence="2">3.2.1.22</ecNumber>
    </recommendedName>
</protein>
<dbReference type="AlphaFoldDB" id="A0A0C9MJQ9"/>
<evidence type="ECO:0000256" key="1">
    <source>
        <dbReference type="ARBA" id="ARBA00001255"/>
    </source>
</evidence>
<dbReference type="GO" id="GO:0016052">
    <property type="term" value="P:carbohydrate catabolic process"/>
    <property type="evidence" value="ECO:0007669"/>
    <property type="project" value="InterPro"/>
</dbReference>
<accession>A0A0C9MJQ9</accession>
<dbReference type="SUPFAM" id="SSF51445">
    <property type="entry name" value="(Trans)glycosidases"/>
    <property type="match status" value="1"/>
</dbReference>
<dbReference type="OrthoDB" id="5795902at2759"/>
<gene>
    <name evidence="5" type="ORF">MAM1_0017d01543</name>
</gene>
<evidence type="ECO:0000313" key="5">
    <source>
        <dbReference type="EMBL" id="GAN02103.1"/>
    </source>
</evidence>
<dbReference type="PANTHER" id="PTHR43053">
    <property type="entry name" value="GLYCOSIDASE FAMILY 31"/>
    <property type="match status" value="1"/>
</dbReference>
<dbReference type="GO" id="GO:0004557">
    <property type="term" value="F:alpha-galactosidase activity"/>
    <property type="evidence" value="ECO:0007669"/>
    <property type="project" value="UniProtKB-EC"/>
</dbReference>
<reference evidence="5" key="1">
    <citation type="submission" date="2014-09" db="EMBL/GenBank/DDBJ databases">
        <title>Draft genome sequence of an oleaginous Mucoromycotina fungus Mucor ambiguus NBRC6742.</title>
        <authorList>
            <person name="Takeda I."/>
            <person name="Yamane N."/>
            <person name="Morita T."/>
            <person name="Tamano K."/>
            <person name="Machida M."/>
            <person name="Baker S."/>
            <person name="Koike H."/>
        </authorList>
    </citation>
    <scope>NUCLEOTIDE SEQUENCE</scope>
    <source>
        <strain evidence="5">NBRC 6742</strain>
    </source>
</reference>
<dbReference type="CDD" id="cd14791">
    <property type="entry name" value="GH36"/>
    <property type="match status" value="1"/>
</dbReference>
<dbReference type="Pfam" id="PF02065">
    <property type="entry name" value="Melibiase"/>
    <property type="match status" value="1"/>
</dbReference>
<dbReference type="InterPro" id="IPR017853">
    <property type="entry name" value="GH"/>
</dbReference>
<keyword evidence="3" id="KW-0378">Hydrolase</keyword>
<keyword evidence="4" id="KW-0326">Glycosidase</keyword>
<dbReference type="PANTHER" id="PTHR43053:SF3">
    <property type="entry name" value="ALPHA-GALACTOSIDASE C-RELATED"/>
    <property type="match status" value="1"/>
</dbReference>
<organism evidence="5">
    <name type="scientific">Mucor ambiguus</name>
    <dbReference type="NCBI Taxonomy" id="91626"/>
    <lineage>
        <taxon>Eukaryota</taxon>
        <taxon>Fungi</taxon>
        <taxon>Fungi incertae sedis</taxon>
        <taxon>Mucoromycota</taxon>
        <taxon>Mucoromycotina</taxon>
        <taxon>Mucoromycetes</taxon>
        <taxon>Mucorales</taxon>
        <taxon>Mucorineae</taxon>
        <taxon>Mucoraceae</taxon>
        <taxon>Mucor</taxon>
    </lineage>
</organism>
<evidence type="ECO:0000256" key="3">
    <source>
        <dbReference type="ARBA" id="ARBA00022801"/>
    </source>
</evidence>
<sequence length="741" mass="84693">MSLAPSSFQTSKAQVTISYKINGDKNVVRHKNELVQPDRPFINQNIQVSAKVVRHSDGKGGYLLSYYIKAFKPIELVKFEATYMADLKDQRMMANGFQSWSQAREFTKNDKIPAIRTGIAWYTQLNLQGDYDIFQHTGEKGLIHSSSYTHFRDVNNVLSFFGSVSEHLGYTYFKGDFSNNTLSIYKDVLGKKMEQNEEIEFVRVFIAQGLDAEAPIWDSYAEFYEDRRAIKNNEDDKRHVNGWTSWYNYYGDVSESIINENVEALQKHKYPINIFQIDDGFQTAIGDWLSINNKFPNGMKAIADKIKGAGFKAGLWLAPYAVGFTSRIVKEHPDWLIIDPETKKPVVAGPNWGGFYALDMYNREAREYLKHVFDVVLQDWGFDMLKLDFCFAAAMIPRMGKSRGEIMWEAMDLIRDLVGPEKLVLGCGVPLATAFRKVDYCRIGSDVAPWWEDSKLKLLHVRERVSTANSLVSTLTRWTMSDRMFGNDPDVMILRNHKNKLSPDERYTLCVLNNILGALVFSSDNVALYGRDEHLLYSATFPKVIAHVHSVIEFRRNCFVVKFTVNDANGKPRNYSTFANLTEEEQTIYLPESSRDTHLLFATDNDMHMSQADETEALFYHPSSAAKLKVHETKTFMHIPEPHPDQNDLLLLGSTSHIVPGAELDQFKNDNGTLHITFKPENTRHHKVYIGFGTYLHQHRSSVPPSCRLGSKQLDHEWIPVHGVGEGRPKSEVLAFVIEEN</sequence>
<evidence type="ECO:0000313" key="6">
    <source>
        <dbReference type="Proteomes" id="UP000053815"/>
    </source>
</evidence>
<dbReference type="InterPro" id="IPR013785">
    <property type="entry name" value="Aldolase_TIM"/>
</dbReference>
<dbReference type="EC" id="3.2.1.22" evidence="2"/>
<dbReference type="Gene3D" id="3.20.20.70">
    <property type="entry name" value="Aldolase class I"/>
    <property type="match status" value="1"/>
</dbReference>
<proteinExistence type="predicted"/>
<dbReference type="Proteomes" id="UP000053815">
    <property type="component" value="Unassembled WGS sequence"/>
</dbReference>
<dbReference type="STRING" id="91626.A0A0C9MJQ9"/>
<dbReference type="InterPro" id="IPR050985">
    <property type="entry name" value="Alpha-glycosidase_related"/>
</dbReference>
<keyword evidence="6" id="KW-1185">Reference proteome</keyword>
<evidence type="ECO:0000256" key="2">
    <source>
        <dbReference type="ARBA" id="ARBA00012755"/>
    </source>
</evidence>
<comment type="catalytic activity">
    <reaction evidence="1">
        <text>Hydrolysis of terminal, non-reducing alpha-D-galactose residues in alpha-D-galactosides, including galactose oligosaccharides, galactomannans and galactolipids.</text>
        <dbReference type="EC" id="3.2.1.22"/>
    </reaction>
</comment>
<dbReference type="EMBL" id="DF836306">
    <property type="protein sequence ID" value="GAN02103.1"/>
    <property type="molecule type" value="Genomic_DNA"/>
</dbReference>
<evidence type="ECO:0000256" key="4">
    <source>
        <dbReference type="ARBA" id="ARBA00023295"/>
    </source>
</evidence>
<dbReference type="InterPro" id="IPR002252">
    <property type="entry name" value="Glyco_hydro_36"/>
</dbReference>